<proteinExistence type="predicted"/>
<organism evidence="4 5">
    <name type="scientific">Volvox africanus</name>
    <dbReference type="NCBI Taxonomy" id="51714"/>
    <lineage>
        <taxon>Eukaryota</taxon>
        <taxon>Viridiplantae</taxon>
        <taxon>Chlorophyta</taxon>
        <taxon>core chlorophytes</taxon>
        <taxon>Chlorophyceae</taxon>
        <taxon>CS clade</taxon>
        <taxon>Chlamydomonadales</taxon>
        <taxon>Volvocaceae</taxon>
        <taxon>Volvox</taxon>
    </lineage>
</organism>
<evidence type="ECO:0000256" key="2">
    <source>
        <dbReference type="SAM" id="Phobius"/>
    </source>
</evidence>
<comment type="caution">
    <text evidence="4">The sequence shown here is derived from an EMBL/GenBank/DDBJ whole genome shotgun (WGS) entry which is preliminary data.</text>
</comment>
<keyword evidence="2" id="KW-0472">Membrane</keyword>
<keyword evidence="5" id="KW-1185">Reference proteome</keyword>
<feature type="signal peptide" evidence="3">
    <location>
        <begin position="1"/>
        <end position="24"/>
    </location>
</feature>
<feature type="compositionally biased region" description="Polar residues" evidence="1">
    <location>
        <begin position="337"/>
        <end position="352"/>
    </location>
</feature>
<feature type="transmembrane region" description="Helical" evidence="2">
    <location>
        <begin position="116"/>
        <end position="134"/>
    </location>
</feature>
<gene>
    <name evidence="4" type="ORF">Vafri_19849</name>
</gene>
<accession>A0A8J4BPV8</accession>
<protein>
    <submittedName>
        <fullName evidence="4">Uncharacterized protein</fullName>
    </submittedName>
</protein>
<feature type="compositionally biased region" description="Low complexity" evidence="1">
    <location>
        <begin position="402"/>
        <end position="416"/>
    </location>
</feature>
<keyword evidence="3" id="KW-0732">Signal</keyword>
<dbReference type="AlphaFoldDB" id="A0A8J4BPV8"/>
<sequence length="429" mass="45727">MKSYLGCRYMLFVIFFTFWNGAFAEQDAQEGFRGKTALNMVMFLLTSITAIVSSVYILLGASVACQWPYPTCWCYTYPASDRVNGRYCSLYYANWAMAIVWLLLATVSAITRNASRLAVCLGYTLAHTLVIIFMRYKFSRFGFPVGPDGSDGALVVPLERYGEREHNRTSFSSFQQPSLRASLDPHRSPPQQQQIPSNANGVLTTDTNCAMGIPAYNLPTLIAVVGRCHAGCTCPYCCLARATEASGEAEQLGGDRGPSLCRITHSCGWHGLAPCDRADELYLPGALQPAEGGHDERAGGLPPERNYLPTLTSTPYMSSPPPFSLQPPSRPRALSATRATAPSSDRSALSPATWSVGSSGLLALGVPVPEALLLVEGVPLADILRDRRGGNRALPGGGGTAGSASSEGPPGSPTAELGRMGTGAEARGS</sequence>
<evidence type="ECO:0000313" key="4">
    <source>
        <dbReference type="EMBL" id="GIL66356.1"/>
    </source>
</evidence>
<feature type="region of interest" description="Disordered" evidence="1">
    <location>
        <begin position="390"/>
        <end position="429"/>
    </location>
</feature>
<reference evidence="4" key="1">
    <citation type="journal article" date="2021" name="Proc. Natl. Acad. Sci. U.S.A.">
        <title>Three genomes in the algal genus Volvox reveal the fate of a haploid sex-determining region after a transition to homothallism.</title>
        <authorList>
            <person name="Yamamoto K."/>
            <person name="Hamaji T."/>
            <person name="Kawai-Toyooka H."/>
            <person name="Matsuzaki R."/>
            <person name="Takahashi F."/>
            <person name="Nishimura Y."/>
            <person name="Kawachi M."/>
            <person name="Noguchi H."/>
            <person name="Minakuchi Y."/>
            <person name="Umen J.G."/>
            <person name="Toyoda A."/>
            <person name="Nozaki H."/>
        </authorList>
    </citation>
    <scope>NUCLEOTIDE SEQUENCE</scope>
    <source>
        <strain evidence="4">NIES-3780</strain>
    </source>
</reference>
<feature type="compositionally biased region" description="Polar residues" evidence="1">
    <location>
        <begin position="169"/>
        <end position="179"/>
    </location>
</feature>
<feature type="transmembrane region" description="Helical" evidence="2">
    <location>
        <begin position="40"/>
        <end position="59"/>
    </location>
</feature>
<evidence type="ECO:0000256" key="1">
    <source>
        <dbReference type="SAM" id="MobiDB-lite"/>
    </source>
</evidence>
<keyword evidence="2" id="KW-0812">Transmembrane</keyword>
<feature type="compositionally biased region" description="Pro residues" evidence="1">
    <location>
        <begin position="318"/>
        <end position="330"/>
    </location>
</feature>
<name>A0A8J4BPV8_9CHLO</name>
<evidence type="ECO:0000256" key="3">
    <source>
        <dbReference type="SAM" id="SignalP"/>
    </source>
</evidence>
<feature type="compositionally biased region" description="Polar residues" evidence="1">
    <location>
        <begin position="189"/>
        <end position="199"/>
    </location>
</feature>
<dbReference type="EMBL" id="BNCO01000084">
    <property type="protein sequence ID" value="GIL66356.1"/>
    <property type="molecule type" value="Genomic_DNA"/>
</dbReference>
<keyword evidence="2" id="KW-1133">Transmembrane helix</keyword>
<feature type="region of interest" description="Disordered" evidence="1">
    <location>
        <begin position="166"/>
        <end position="199"/>
    </location>
</feature>
<feature type="chain" id="PRO_5035149229" evidence="3">
    <location>
        <begin position="25"/>
        <end position="429"/>
    </location>
</feature>
<feature type="region of interest" description="Disordered" evidence="1">
    <location>
        <begin position="286"/>
        <end position="352"/>
    </location>
</feature>
<dbReference type="Proteomes" id="UP000747399">
    <property type="component" value="Unassembled WGS sequence"/>
</dbReference>
<evidence type="ECO:0000313" key="5">
    <source>
        <dbReference type="Proteomes" id="UP000747399"/>
    </source>
</evidence>
<feature type="transmembrane region" description="Helical" evidence="2">
    <location>
        <begin position="90"/>
        <end position="110"/>
    </location>
</feature>